<dbReference type="OMA" id="HAIAINH"/>
<evidence type="ECO:0000256" key="1">
    <source>
        <dbReference type="SAM" id="MobiDB-lite"/>
    </source>
</evidence>
<feature type="region of interest" description="Disordered" evidence="1">
    <location>
        <begin position="1"/>
        <end position="30"/>
    </location>
</feature>
<dbReference type="RefSeq" id="XP_012205268.1">
    <property type="nucleotide sequence ID" value="XM_012349878.1"/>
</dbReference>
<name>A0A067BZU4_SAPPC</name>
<accession>A0A067BZU4</accession>
<feature type="compositionally biased region" description="Low complexity" evidence="1">
    <location>
        <begin position="13"/>
        <end position="23"/>
    </location>
</feature>
<evidence type="ECO:0000313" key="3">
    <source>
        <dbReference type="Proteomes" id="UP000030745"/>
    </source>
</evidence>
<feature type="compositionally biased region" description="Basic and acidic residues" evidence="1">
    <location>
        <begin position="1"/>
        <end position="11"/>
    </location>
</feature>
<gene>
    <name evidence="2" type="ORF">SPRG_20944</name>
</gene>
<dbReference type="VEuPathDB" id="FungiDB:SPRG_20944"/>
<dbReference type="EMBL" id="KK583246">
    <property type="protein sequence ID" value="KDO24054.1"/>
    <property type="molecule type" value="Genomic_DNA"/>
</dbReference>
<feature type="region of interest" description="Disordered" evidence="1">
    <location>
        <begin position="90"/>
        <end position="109"/>
    </location>
</feature>
<protein>
    <submittedName>
        <fullName evidence="2">Uncharacterized protein</fullName>
    </submittedName>
</protein>
<dbReference type="KEGG" id="spar:SPRG_20944"/>
<dbReference type="Proteomes" id="UP000030745">
    <property type="component" value="Unassembled WGS sequence"/>
</dbReference>
<feature type="compositionally biased region" description="Basic residues" evidence="1">
    <location>
        <begin position="90"/>
        <end position="100"/>
    </location>
</feature>
<sequence>MQSEVHVERAAGRRSAAPARARATMWAGPEAARRGCHLRSRCTMLGAVDALSLIQGHRGARLDTDEYDSRDTTSLEPRCNLLRRDRPLHHAGRCHHRSHPHGATEQVAQ</sequence>
<evidence type="ECO:0000313" key="2">
    <source>
        <dbReference type="EMBL" id="KDO24054.1"/>
    </source>
</evidence>
<dbReference type="AlphaFoldDB" id="A0A067BZU4"/>
<dbReference type="GeneID" id="24141909"/>
<reference evidence="2 3" key="1">
    <citation type="journal article" date="2013" name="PLoS Genet.">
        <title>Distinctive expansion of potential virulence genes in the genome of the oomycete fish pathogen Saprolegnia parasitica.</title>
        <authorList>
            <person name="Jiang R.H."/>
            <person name="de Bruijn I."/>
            <person name="Haas B.J."/>
            <person name="Belmonte R."/>
            <person name="Lobach L."/>
            <person name="Christie J."/>
            <person name="van den Ackerveken G."/>
            <person name="Bottin A."/>
            <person name="Bulone V."/>
            <person name="Diaz-Moreno S.M."/>
            <person name="Dumas B."/>
            <person name="Fan L."/>
            <person name="Gaulin E."/>
            <person name="Govers F."/>
            <person name="Grenville-Briggs L.J."/>
            <person name="Horner N.R."/>
            <person name="Levin J.Z."/>
            <person name="Mammella M."/>
            <person name="Meijer H.J."/>
            <person name="Morris P."/>
            <person name="Nusbaum C."/>
            <person name="Oome S."/>
            <person name="Phillips A.J."/>
            <person name="van Rooyen D."/>
            <person name="Rzeszutek E."/>
            <person name="Saraiva M."/>
            <person name="Secombes C.J."/>
            <person name="Seidl M.F."/>
            <person name="Snel B."/>
            <person name="Stassen J.H."/>
            <person name="Sykes S."/>
            <person name="Tripathy S."/>
            <person name="van den Berg H."/>
            <person name="Vega-Arreguin J.C."/>
            <person name="Wawra S."/>
            <person name="Young S.K."/>
            <person name="Zeng Q."/>
            <person name="Dieguez-Uribeondo J."/>
            <person name="Russ C."/>
            <person name="Tyler B.M."/>
            <person name="van West P."/>
        </authorList>
    </citation>
    <scope>NUCLEOTIDE SEQUENCE [LARGE SCALE GENOMIC DNA]</scope>
    <source>
        <strain evidence="2 3">CBS 223.65</strain>
    </source>
</reference>
<keyword evidence="3" id="KW-1185">Reference proteome</keyword>
<proteinExistence type="predicted"/>
<organism evidence="2 3">
    <name type="scientific">Saprolegnia parasitica (strain CBS 223.65)</name>
    <dbReference type="NCBI Taxonomy" id="695850"/>
    <lineage>
        <taxon>Eukaryota</taxon>
        <taxon>Sar</taxon>
        <taxon>Stramenopiles</taxon>
        <taxon>Oomycota</taxon>
        <taxon>Saprolegniomycetes</taxon>
        <taxon>Saprolegniales</taxon>
        <taxon>Saprolegniaceae</taxon>
        <taxon>Saprolegnia</taxon>
    </lineage>
</organism>